<feature type="domain" description="HTH tetR-type" evidence="5">
    <location>
        <begin position="45"/>
        <end position="106"/>
    </location>
</feature>
<evidence type="ECO:0000256" key="4">
    <source>
        <dbReference type="PROSITE-ProRule" id="PRU00335"/>
    </source>
</evidence>
<dbReference type="PANTHER" id="PTHR47752:SF1">
    <property type="entry name" value="HTH-TYPE TRANSCRIPTIONAL REPRESSOR FABR"/>
    <property type="match status" value="1"/>
</dbReference>
<dbReference type="PANTHER" id="PTHR47752">
    <property type="entry name" value="HTH-TYPE TRANSCRIPTIONAL REPRESSOR FABR"/>
    <property type="match status" value="1"/>
</dbReference>
<dbReference type="Pfam" id="PF21943">
    <property type="entry name" value="TetR_C_46"/>
    <property type="match status" value="1"/>
</dbReference>
<dbReference type="Pfam" id="PF00440">
    <property type="entry name" value="TetR_N"/>
    <property type="match status" value="1"/>
</dbReference>
<accession>A0ABQ5YCZ4</accession>
<feature type="DNA-binding region" description="H-T-H motif" evidence="4">
    <location>
        <begin position="69"/>
        <end position="88"/>
    </location>
</feature>
<keyword evidence="7" id="KW-1185">Reference proteome</keyword>
<dbReference type="PROSITE" id="PS50977">
    <property type="entry name" value="HTH_TETR_2"/>
    <property type="match status" value="1"/>
</dbReference>
<keyword evidence="1" id="KW-0805">Transcription regulation</keyword>
<reference evidence="7" key="1">
    <citation type="journal article" date="2019" name="Int. J. Syst. Evol. Microbiol.">
        <title>The Global Catalogue of Microorganisms (GCM) 10K type strain sequencing project: providing services to taxonomists for standard genome sequencing and annotation.</title>
        <authorList>
            <consortium name="The Broad Institute Genomics Platform"/>
            <consortium name="The Broad Institute Genome Sequencing Center for Infectious Disease"/>
            <person name="Wu L."/>
            <person name="Ma J."/>
        </authorList>
    </citation>
    <scope>NUCLEOTIDE SEQUENCE [LARGE SCALE GENOMIC DNA]</scope>
    <source>
        <strain evidence="7">NBRC 110044</strain>
    </source>
</reference>
<evidence type="ECO:0000256" key="3">
    <source>
        <dbReference type="ARBA" id="ARBA00023163"/>
    </source>
</evidence>
<dbReference type="InterPro" id="IPR054129">
    <property type="entry name" value="DesT_TetR_C"/>
</dbReference>
<evidence type="ECO:0000256" key="2">
    <source>
        <dbReference type="ARBA" id="ARBA00023125"/>
    </source>
</evidence>
<evidence type="ECO:0000313" key="6">
    <source>
        <dbReference type="EMBL" id="GLR11401.1"/>
    </source>
</evidence>
<protein>
    <submittedName>
        <fullName evidence="6">TetR family transcriptional regulator</fullName>
    </submittedName>
</protein>
<evidence type="ECO:0000313" key="7">
    <source>
        <dbReference type="Proteomes" id="UP001156706"/>
    </source>
</evidence>
<comment type="caution">
    <text evidence="6">The sequence shown here is derived from an EMBL/GenBank/DDBJ whole genome shotgun (WGS) entry which is preliminary data.</text>
</comment>
<proteinExistence type="predicted"/>
<dbReference type="EMBL" id="BSOG01000001">
    <property type="protein sequence ID" value="GLR11401.1"/>
    <property type="molecule type" value="Genomic_DNA"/>
</dbReference>
<keyword evidence="3" id="KW-0804">Transcription</keyword>
<dbReference type="Proteomes" id="UP001156706">
    <property type="component" value="Unassembled WGS sequence"/>
</dbReference>
<dbReference type="Gene3D" id="1.10.357.10">
    <property type="entry name" value="Tetracycline Repressor, domain 2"/>
    <property type="match status" value="1"/>
</dbReference>
<dbReference type="InterPro" id="IPR050692">
    <property type="entry name" value="HTH_transcr_repressor_FabR"/>
</dbReference>
<dbReference type="InterPro" id="IPR001647">
    <property type="entry name" value="HTH_TetR"/>
</dbReference>
<keyword evidence="2 4" id="KW-0238">DNA-binding</keyword>
<name>A0ABQ5YCZ4_9NEIS</name>
<evidence type="ECO:0000259" key="5">
    <source>
        <dbReference type="PROSITE" id="PS50977"/>
    </source>
</evidence>
<gene>
    <name evidence="6" type="primary">desT</name>
    <name evidence="6" type="ORF">GCM10007907_01910</name>
</gene>
<organism evidence="6 7">
    <name type="scientific">Chitinimonas prasina</name>
    <dbReference type="NCBI Taxonomy" id="1434937"/>
    <lineage>
        <taxon>Bacteria</taxon>
        <taxon>Pseudomonadati</taxon>
        <taxon>Pseudomonadota</taxon>
        <taxon>Betaproteobacteria</taxon>
        <taxon>Neisseriales</taxon>
        <taxon>Chitinibacteraceae</taxon>
        <taxon>Chitinimonas</taxon>
    </lineage>
</organism>
<dbReference type="InterPro" id="IPR009057">
    <property type="entry name" value="Homeodomain-like_sf"/>
</dbReference>
<dbReference type="Gene3D" id="1.10.10.60">
    <property type="entry name" value="Homeodomain-like"/>
    <property type="match status" value="1"/>
</dbReference>
<dbReference type="SUPFAM" id="SSF46689">
    <property type="entry name" value="Homeodomain-like"/>
    <property type="match status" value="1"/>
</dbReference>
<evidence type="ECO:0000256" key="1">
    <source>
        <dbReference type="ARBA" id="ARBA00023015"/>
    </source>
</evidence>
<sequence length="249" mass="28013">MQLSQQLFTKYSTGCPKVAAFCYIAAQLHDYLGYMTLLIRAEKKQQTRQALLDAALTLMADGQGFSAVSLREVTRQVGIVPAAFYRHFPDMDALGLALVEQVSSTFREAIRLVRRNELEQYGAIHASVRIFAEYVVAYRQHFLFLAREQYGGSAAVRQAINAMQRDFITDLEADLALSPRLSHLGPEDYEVLASLVVKTVFTTLPELINPHESDQPDSRSPAHQLEDKLRFILIGAKHWRGIKARTDGD</sequence>